<dbReference type="Proteomes" id="UP000530234">
    <property type="component" value="Unassembled WGS sequence"/>
</dbReference>
<dbReference type="Pfam" id="PF22335">
    <property type="entry name" value="Cas10-Cmr2_palm2"/>
    <property type="match status" value="1"/>
</dbReference>
<dbReference type="PROSITE" id="PS50887">
    <property type="entry name" value="GGDEF"/>
    <property type="match status" value="1"/>
</dbReference>
<organism evidence="5 6">
    <name type="scientific">Streptomyces calidiresistens</name>
    <dbReference type="NCBI Taxonomy" id="1485586"/>
    <lineage>
        <taxon>Bacteria</taxon>
        <taxon>Bacillati</taxon>
        <taxon>Actinomycetota</taxon>
        <taxon>Actinomycetes</taxon>
        <taxon>Kitasatosporales</taxon>
        <taxon>Streptomycetaceae</taxon>
        <taxon>Streptomyces</taxon>
    </lineage>
</organism>
<dbReference type="InterPro" id="IPR000160">
    <property type="entry name" value="GGDEF_dom"/>
</dbReference>
<evidence type="ECO:0000313" key="5">
    <source>
        <dbReference type="EMBL" id="MBB0228328.1"/>
    </source>
</evidence>
<dbReference type="GO" id="GO:0000166">
    <property type="term" value="F:nucleotide binding"/>
    <property type="evidence" value="ECO:0007669"/>
    <property type="project" value="UniProtKB-KW"/>
</dbReference>
<dbReference type="InterPro" id="IPR054767">
    <property type="entry name" value="Cas10-Cmr2_palm2"/>
</dbReference>
<dbReference type="AlphaFoldDB" id="A0A7W3T011"/>
<dbReference type="EMBL" id="VKHS01000020">
    <property type="protein sequence ID" value="MBB0228328.1"/>
    <property type="molecule type" value="Genomic_DNA"/>
</dbReference>
<keyword evidence="6" id="KW-1185">Reference proteome</keyword>
<gene>
    <name evidence="5" type="ORF">FOE67_02055</name>
</gene>
<keyword evidence="1" id="KW-0547">Nucleotide-binding</keyword>
<evidence type="ECO:0000256" key="3">
    <source>
        <dbReference type="SAM" id="MobiDB-lite"/>
    </source>
</evidence>
<dbReference type="InterPro" id="IPR024615">
    <property type="entry name" value="CRISPR-assoc_Cmr2_N"/>
</dbReference>
<evidence type="ECO:0000259" key="4">
    <source>
        <dbReference type="PROSITE" id="PS50887"/>
    </source>
</evidence>
<dbReference type="Gene3D" id="3.30.70.2220">
    <property type="entry name" value="CRISPR-Cas system, Cmr2 subunit, D1 domain, cysteine cluster"/>
    <property type="match status" value="1"/>
</dbReference>
<comment type="caution">
    <text evidence="5">The sequence shown here is derived from an EMBL/GenBank/DDBJ whole genome shotgun (WGS) entry which is preliminary data.</text>
</comment>
<evidence type="ECO:0000256" key="2">
    <source>
        <dbReference type="ARBA" id="ARBA00023118"/>
    </source>
</evidence>
<dbReference type="InterPro" id="IPR038242">
    <property type="entry name" value="Cmr2_N"/>
</dbReference>
<evidence type="ECO:0000256" key="1">
    <source>
        <dbReference type="ARBA" id="ARBA00022741"/>
    </source>
</evidence>
<keyword evidence="2" id="KW-0051">Antiviral defense</keyword>
<evidence type="ECO:0000313" key="6">
    <source>
        <dbReference type="Proteomes" id="UP000530234"/>
    </source>
</evidence>
<reference evidence="6" key="1">
    <citation type="submission" date="2019-10" db="EMBL/GenBank/DDBJ databases">
        <title>Streptomyces sp. nov., a novel actinobacterium isolated from alkaline environment.</title>
        <authorList>
            <person name="Golinska P."/>
        </authorList>
    </citation>
    <scope>NUCLEOTIDE SEQUENCE [LARGE SCALE GENOMIC DNA]</scope>
    <source>
        <strain evidence="6">DSM 42108</strain>
    </source>
</reference>
<protein>
    <submittedName>
        <fullName evidence="5">Type III-B CRISPR-associated protein Cas10/Cmr2</fullName>
    </submittedName>
</protein>
<feature type="region of interest" description="Disordered" evidence="3">
    <location>
        <begin position="33"/>
        <end position="52"/>
    </location>
</feature>
<feature type="domain" description="GGDEF" evidence="4">
    <location>
        <begin position="386"/>
        <end position="524"/>
    </location>
</feature>
<dbReference type="Pfam" id="PF12469">
    <property type="entry name" value="Cmr2_N"/>
    <property type="match status" value="1"/>
</dbReference>
<proteinExistence type="predicted"/>
<dbReference type="Gene3D" id="3.30.70.270">
    <property type="match status" value="1"/>
</dbReference>
<name>A0A7W3T011_9ACTN</name>
<dbReference type="InterPro" id="IPR043128">
    <property type="entry name" value="Rev_trsase/Diguanyl_cyclase"/>
</dbReference>
<sequence length="648" mass="69461">MGKSPVGDGSSHYADDDHALCGGGELRDVWAELTGGAEGAGEDPGRKDEGEPDLVLLTISGVQRYIRESRSTSDLGAASRIVAELSAVAAQRFLDHGARLVMPAESSLADSAGVPNKIVALAPAGTGGRLARAVAEAVREKWRGWVRTVMGREVETPGMPGVQWVCSPASEGGYARQWAVAQQALPARRRVRDFPAVEAPQRVLCSLSPRWPAEVEEPPHRAPRHERDALSAANWVKRLWRHRVMKNSDGRPAPGFPSTGAVASAPFRHRVLESWHDAGVVAEVGRLRRAVKVMDRFPETPVKALGTLAESGEGGPGDGSRKDARWFAEAGGRWVFPDTWRVDRLRREFPEVEQERLEEAVREGHRAATRLITRMRDRHGAAPPAPYLAVLVQDLDSLGRYLGGERGTARAAIEVSAERHRQVSERLSGLGAELREGLARVDLLGAPVYAGGDDLLAFVPASRALAAARRCHDTVPSDLPTASTAVVFFHHVSSLQEAVTHAQELLTEAKASAESKHGFAVGYVRRSGVREASLQGWAGAEGERGPEADFALFLRPATGTTADGGGAERVGLSPRIVGVLARDADELSSLPAELYAAEIRRLVTRHGGSAAEAEALLRLGRGERPETPGSRAPVAAARVAAFLRGEAR</sequence>
<accession>A0A7W3T011</accession>
<dbReference type="GO" id="GO:0051607">
    <property type="term" value="P:defense response to virus"/>
    <property type="evidence" value="ECO:0007669"/>
    <property type="project" value="UniProtKB-KW"/>
</dbReference>